<sequence>QMATFFGEVLSVYSRAVEEDEDDLSENEEDEQIRRELEEKSRVVHLHWNPEVSECLKSGDKLQCSDFILAVGHNAARFLSVHALASSHWDVVGHSLLWNERNDSTTAKTAVESACVFHRQKDNPSVWICQVTCYIAEDQLFQWIEKVFDCLQHREMNVTVLSDSSVAEYKAADYLRCSSAPFLRSLHSSAFRGQSVCPSLEQPNIITGLPAAVLNHCEVHRISAVVYQCYSDVVGADSVTMETYKPVLTRLGKSIQLDPSPSTDVLRKFTRTNIQSNLYI</sequence>
<dbReference type="GO" id="GO:0005783">
    <property type="term" value="C:endoplasmic reticulum"/>
    <property type="evidence" value="ECO:0007669"/>
    <property type="project" value="InterPro"/>
</dbReference>
<evidence type="ECO:0000313" key="4">
    <source>
        <dbReference type="Ensembl" id="ENSTNIP00000010466.1"/>
    </source>
</evidence>
<keyword evidence="3" id="KW-0143">Chaperone</keyword>
<comment type="similarity">
    <text evidence="1">Belongs to the PSMG1 family.</text>
</comment>
<evidence type="ECO:0000256" key="1">
    <source>
        <dbReference type="ARBA" id="ARBA00005261"/>
    </source>
</evidence>
<dbReference type="Pfam" id="PF16094">
    <property type="entry name" value="PAC1"/>
    <property type="match status" value="1"/>
</dbReference>
<reference evidence="4" key="3">
    <citation type="submission" date="2025-09" db="UniProtKB">
        <authorList>
            <consortium name="Ensembl"/>
        </authorList>
    </citation>
    <scope>IDENTIFICATION</scope>
</reference>
<dbReference type="InterPro" id="IPR016565">
    <property type="entry name" value="Proteasome_assmbl_chp_1"/>
</dbReference>
<dbReference type="OMA" id="SVLICQV"/>
<dbReference type="STRING" id="99883.ENSTNIP00000010466"/>
<reference evidence="5" key="1">
    <citation type="journal article" date="2004" name="Nature">
        <title>Genome duplication in the teleost fish Tetraodon nigroviridis reveals the early vertebrate proto-karyotype.</title>
        <authorList>
            <person name="Jaillon O."/>
            <person name="Aury J.-M."/>
            <person name="Brunet F."/>
            <person name="Petit J.-L."/>
            <person name="Stange-Thomann N."/>
            <person name="Mauceli E."/>
            <person name="Bouneau L."/>
            <person name="Fischer C."/>
            <person name="Ozouf-Costaz C."/>
            <person name="Bernot A."/>
            <person name="Nicaud S."/>
            <person name="Jaffe D."/>
            <person name="Fisher S."/>
            <person name="Lutfalla G."/>
            <person name="Dossat C."/>
            <person name="Segurens B."/>
            <person name="Dasilva C."/>
            <person name="Salanoubat M."/>
            <person name="Levy M."/>
            <person name="Boudet N."/>
            <person name="Castellano S."/>
            <person name="Anthouard V."/>
            <person name="Jubin C."/>
            <person name="Castelli V."/>
            <person name="Katinka M."/>
            <person name="Vacherie B."/>
            <person name="Biemont C."/>
            <person name="Skalli Z."/>
            <person name="Cattolico L."/>
            <person name="Poulain J."/>
            <person name="De Berardinis V."/>
            <person name="Cruaud C."/>
            <person name="Duprat S."/>
            <person name="Brottier P."/>
            <person name="Coutanceau J.-P."/>
            <person name="Gouzy J."/>
            <person name="Parra G."/>
            <person name="Lardier G."/>
            <person name="Chapple C."/>
            <person name="McKernan K.J."/>
            <person name="McEwan P."/>
            <person name="Bosak S."/>
            <person name="Kellis M."/>
            <person name="Volff J.-N."/>
            <person name="Guigo R."/>
            <person name="Zody M.C."/>
            <person name="Mesirov J."/>
            <person name="Lindblad-Toh K."/>
            <person name="Birren B."/>
            <person name="Nusbaum C."/>
            <person name="Kahn D."/>
            <person name="Robinson-Rechavi M."/>
            <person name="Laudet V."/>
            <person name="Schachter V."/>
            <person name="Quetier F."/>
            <person name="Saurin W."/>
            <person name="Scarpelli C."/>
            <person name="Wincker P."/>
            <person name="Lander E.S."/>
            <person name="Weissenbach J."/>
            <person name="Roest Crollius H."/>
        </authorList>
    </citation>
    <scope>NUCLEOTIDE SEQUENCE [LARGE SCALE GENOMIC DNA]</scope>
</reference>
<dbReference type="Proteomes" id="UP000007303">
    <property type="component" value="Unassembled WGS sequence"/>
</dbReference>
<dbReference type="FunCoup" id="H3CQD2">
    <property type="interactions" value="694"/>
</dbReference>
<dbReference type="InParanoid" id="H3CQD2"/>
<dbReference type="HOGENOM" id="CLU_083637_0_0_1"/>
<evidence type="ECO:0000313" key="5">
    <source>
        <dbReference type="Proteomes" id="UP000007303"/>
    </source>
</evidence>
<evidence type="ECO:0000256" key="2">
    <source>
        <dbReference type="ARBA" id="ARBA00019180"/>
    </source>
</evidence>
<protein>
    <recommendedName>
        <fullName evidence="2">Proteasome assembly chaperone 1</fullName>
    </recommendedName>
</protein>
<dbReference type="Ensembl" id="ENSTNIT00000010647.1">
    <property type="protein sequence ID" value="ENSTNIP00000010466.1"/>
    <property type="gene ID" value="ENSTNIG00000007651.1"/>
</dbReference>
<reference evidence="4" key="2">
    <citation type="submission" date="2025-08" db="UniProtKB">
        <authorList>
            <consortium name="Ensembl"/>
        </authorList>
    </citation>
    <scope>IDENTIFICATION</scope>
</reference>
<evidence type="ECO:0000256" key="3">
    <source>
        <dbReference type="ARBA" id="ARBA00023186"/>
    </source>
</evidence>
<keyword evidence="5" id="KW-1185">Reference proteome</keyword>
<dbReference type="PANTHER" id="PTHR15069">
    <property type="entry name" value="PROTEASOME ASSEMBLY CHAPERONE 1"/>
    <property type="match status" value="1"/>
</dbReference>
<dbReference type="GO" id="GO:0080129">
    <property type="term" value="P:proteasome core complex assembly"/>
    <property type="evidence" value="ECO:0007669"/>
    <property type="project" value="TreeGrafter"/>
</dbReference>
<dbReference type="PANTHER" id="PTHR15069:SF1">
    <property type="entry name" value="PROTEASOME ASSEMBLY CHAPERONE 1"/>
    <property type="match status" value="1"/>
</dbReference>
<dbReference type="AlphaFoldDB" id="H3CQD2"/>
<dbReference type="GeneTree" id="ENSGT00500000044950"/>
<proteinExistence type="inferred from homology"/>
<dbReference type="GO" id="GO:0070628">
    <property type="term" value="F:proteasome binding"/>
    <property type="evidence" value="ECO:0007669"/>
    <property type="project" value="TreeGrafter"/>
</dbReference>
<organism evidence="4 5">
    <name type="scientific">Tetraodon nigroviridis</name>
    <name type="common">Spotted green pufferfish</name>
    <name type="synonym">Chelonodon nigroviridis</name>
    <dbReference type="NCBI Taxonomy" id="99883"/>
    <lineage>
        <taxon>Eukaryota</taxon>
        <taxon>Metazoa</taxon>
        <taxon>Chordata</taxon>
        <taxon>Craniata</taxon>
        <taxon>Vertebrata</taxon>
        <taxon>Euteleostomi</taxon>
        <taxon>Actinopterygii</taxon>
        <taxon>Neopterygii</taxon>
        <taxon>Teleostei</taxon>
        <taxon>Neoteleostei</taxon>
        <taxon>Acanthomorphata</taxon>
        <taxon>Eupercaria</taxon>
        <taxon>Tetraodontiformes</taxon>
        <taxon>Tetradontoidea</taxon>
        <taxon>Tetraodontidae</taxon>
        <taxon>Tetraodon</taxon>
    </lineage>
</organism>
<name>H3CQD2_TETNG</name>
<accession>H3CQD2</accession>